<keyword evidence="2" id="KW-1185">Reference proteome</keyword>
<proteinExistence type="predicted"/>
<comment type="caution">
    <text evidence="1">The sequence shown here is derived from an EMBL/GenBank/DDBJ whole genome shotgun (WGS) entry which is preliminary data.</text>
</comment>
<organism evidence="1 2">
    <name type="scientific">Teichococcus vastitatis</name>
    <dbReference type="NCBI Taxonomy" id="2307076"/>
    <lineage>
        <taxon>Bacteria</taxon>
        <taxon>Pseudomonadati</taxon>
        <taxon>Pseudomonadota</taxon>
        <taxon>Alphaproteobacteria</taxon>
        <taxon>Acetobacterales</taxon>
        <taxon>Roseomonadaceae</taxon>
        <taxon>Roseomonas</taxon>
    </lineage>
</organism>
<dbReference type="Pfam" id="PF07617">
    <property type="entry name" value="DUF1579"/>
    <property type="match status" value="1"/>
</dbReference>
<dbReference type="InterPro" id="IPR011473">
    <property type="entry name" value="DUF1579"/>
</dbReference>
<accession>A0ABS9WBT2</accession>
<reference evidence="1 2" key="1">
    <citation type="submission" date="2022-03" db="EMBL/GenBank/DDBJ databases">
        <title>Complete genome analysis of Roseomonas KG 17.1 : a prolific producer of plant growth promoters.</title>
        <authorList>
            <person name="Saadouli I."/>
            <person name="Najjari A."/>
            <person name="Mosbah A."/>
            <person name="Ouzari H.I."/>
        </authorList>
    </citation>
    <scope>NUCLEOTIDE SEQUENCE [LARGE SCALE GENOMIC DNA]</scope>
    <source>
        <strain evidence="1 2">KG17-1</strain>
    </source>
</reference>
<gene>
    <name evidence="1" type="ORF">MON41_24275</name>
</gene>
<evidence type="ECO:0000313" key="1">
    <source>
        <dbReference type="EMBL" id="MCI0756756.1"/>
    </source>
</evidence>
<sequence length="158" mass="17611">MNIELRDEHRWLQRLVGEWRFEGGCDMGEGQPAGRFEGRETVRGLGEAWIIGEGEGTSPEGEAHRSVMTLGFDPARGRFVGNFVSSMMTHQWVYDGELAGNVLTLDTTGPSFGGEAGLADYQDIITQEGETARRMVSRMKQRDGGWKQIVEVLYQRVG</sequence>
<dbReference type="RefSeq" id="WP_120007105.1">
    <property type="nucleotide sequence ID" value="NZ_JALBUU010000125.1"/>
</dbReference>
<dbReference type="EMBL" id="JALBUU010000125">
    <property type="protein sequence ID" value="MCI0756756.1"/>
    <property type="molecule type" value="Genomic_DNA"/>
</dbReference>
<evidence type="ECO:0000313" key="2">
    <source>
        <dbReference type="Proteomes" id="UP001201985"/>
    </source>
</evidence>
<dbReference type="Proteomes" id="UP001201985">
    <property type="component" value="Unassembled WGS sequence"/>
</dbReference>
<name>A0ABS9WBT2_9PROT</name>
<protein>
    <submittedName>
        <fullName evidence="1">DUF1579 domain-containing protein</fullName>
    </submittedName>
</protein>